<dbReference type="VEuPathDB" id="FungiDB:SPPG_04244"/>
<dbReference type="PANTHER" id="PTHR44099">
    <property type="entry name" value="RABCONNECTIN-3B, ISOFORM A"/>
    <property type="match status" value="1"/>
</dbReference>
<dbReference type="SUPFAM" id="SSF50998">
    <property type="entry name" value="Quinoprotein alcohol dehydrogenase-like"/>
    <property type="match status" value="1"/>
</dbReference>
<accession>A0A0L0HJ73</accession>
<dbReference type="PROSITE" id="PS50082">
    <property type="entry name" value="WD_REPEATS_2"/>
    <property type="match status" value="3"/>
</dbReference>
<feature type="repeat" description="WD" evidence="3">
    <location>
        <begin position="1064"/>
        <end position="1097"/>
    </location>
</feature>
<dbReference type="InterPro" id="IPR049916">
    <property type="entry name" value="WDR72-like"/>
</dbReference>
<feature type="compositionally biased region" description="Basic and acidic residues" evidence="4">
    <location>
        <begin position="635"/>
        <end position="663"/>
    </location>
</feature>
<dbReference type="SUPFAM" id="SSF48371">
    <property type="entry name" value="ARM repeat"/>
    <property type="match status" value="1"/>
</dbReference>
<gene>
    <name evidence="5" type="ORF">SPPG_04244</name>
</gene>
<dbReference type="SUPFAM" id="SSF50978">
    <property type="entry name" value="WD40 repeat-like"/>
    <property type="match status" value="1"/>
</dbReference>
<evidence type="ECO:0000256" key="4">
    <source>
        <dbReference type="SAM" id="MobiDB-lite"/>
    </source>
</evidence>
<dbReference type="Gene3D" id="1.25.10.10">
    <property type="entry name" value="Leucine-rich Repeat Variant"/>
    <property type="match status" value="1"/>
</dbReference>
<dbReference type="SMART" id="SM00320">
    <property type="entry name" value="WD40"/>
    <property type="match status" value="5"/>
</dbReference>
<feature type="repeat" description="WD" evidence="3">
    <location>
        <begin position="441"/>
        <end position="482"/>
    </location>
</feature>
<dbReference type="GO" id="GO:0005737">
    <property type="term" value="C:cytoplasm"/>
    <property type="evidence" value="ECO:0007669"/>
    <property type="project" value="TreeGrafter"/>
</dbReference>
<sequence>MTSSGKYVICSGFANVVSILDASSLSTLRTICTYGNWVASMCLYPTETKYVDKIFAITLNGDLTVSTFNEQAMLFTHEIRHRIDASTGLPEAKVEINRYDKSLLMTVQKRCCMIFAAKSGKVSLTSQIPCEDGKGSWKGGKFLSAATLLLWSSSTVYLYYLGPDGDVIRTSDLASVPSDAVVLFARGNLAYYVRNMNTGHSQGNSAVTLIAAFQDTKDHIDGTSIIAHVPGKQNGLHHVLSFRQGGAISQWTFFASLLGAQLRGVQLEILSGSQGPGAAYLPDADFTLQSLWPLSEDPAPKVVSVASVSNKYIAKGYENGEIRIIPVRCVFSDSAGDREEGAYLTLKGHIGPVTSIYAPHPRESGGRNVLLSGGMDCTVKVWNMDDGKLLASFLNHAEYVQGFVPIPSDAGQRLKSSIFSISKDRSIASIDLEDLRCCYRLTGHSHEIDSVHWRTLDEILVVACVDGTAYIWQLKTGHLDRIISGSDVDDILASCDGQVSCKSFGLGYQHVNIKKSISAFPIYTSEDDAPPLLAFQINTKRLISEIHGNQVLTPPATPPTNSALSRIHSQTQHPRRSSSLYSEHGSMDQSNIPSRPASPKPSAQHFSQNISHNFMDIFKSRPGSPSLLSSIGKSGSEREVSPAPSPKREEAETPRDENTKEPPDMEAVYALCAALMSWGLDNDLDSLCQERADFVRPGKHVAFGMRGANGYLSIFAPEKNPAADWMISSTVTAARLLNLLALTRPALSARGLEDQLSTIVTHYGTTLPSIVGRQFAFPSFSFLAKYWQDPIAEVQQVARTLFNSTLAKMGTEEKAAVIEYWRAHLPAISKKNTKMNTRAVIILGIVGSLQPDALNMRACKDVAESLDLLIREELRSVYRVAAVELLGSGFAIWEPHINGTSLLRTLINFSGLTTSTQSASGGAGSPTASPNPALIMVARQALVQIATINSALFISTLTFDLMHSKSATERAGSLKLLGMFIAKKPIILYPHLARIVEAIVKCLDPNQPQIRDSLQQIVTVNFAELVKTYPNVAFHHASQRLAVGTMEGIAIVYDVRIAARVQIMEGHTKPVAAVSFSPDGKLIATFSLEENTVRFWQPTGGFLGTLVGALTTGGATSGAAGVAALASVGGVGHMKSFRTFTLGPPPDTNTITPLDVVQGVKFEWNGERRVTLNSINGVQLAFTV</sequence>
<dbReference type="PROSITE" id="PS50294">
    <property type="entry name" value="WD_REPEATS_REGION"/>
    <property type="match status" value="1"/>
</dbReference>
<evidence type="ECO:0000256" key="3">
    <source>
        <dbReference type="PROSITE-ProRule" id="PRU00221"/>
    </source>
</evidence>
<dbReference type="Gene3D" id="2.130.10.10">
    <property type="entry name" value="YVTN repeat-like/Quinoprotein amine dehydrogenase"/>
    <property type="match status" value="2"/>
</dbReference>
<proteinExistence type="predicted"/>
<evidence type="ECO:0000256" key="1">
    <source>
        <dbReference type="ARBA" id="ARBA00022574"/>
    </source>
</evidence>
<dbReference type="InterPro" id="IPR016024">
    <property type="entry name" value="ARM-type_fold"/>
</dbReference>
<dbReference type="PANTHER" id="PTHR44099:SF4">
    <property type="entry name" value="RABCONNECTIN-3B, ISOFORM A"/>
    <property type="match status" value="1"/>
</dbReference>
<organism evidence="5 6">
    <name type="scientific">Spizellomyces punctatus (strain DAOM BR117)</name>
    <dbReference type="NCBI Taxonomy" id="645134"/>
    <lineage>
        <taxon>Eukaryota</taxon>
        <taxon>Fungi</taxon>
        <taxon>Fungi incertae sedis</taxon>
        <taxon>Chytridiomycota</taxon>
        <taxon>Chytridiomycota incertae sedis</taxon>
        <taxon>Chytridiomycetes</taxon>
        <taxon>Spizellomycetales</taxon>
        <taxon>Spizellomycetaceae</taxon>
        <taxon>Spizellomyces</taxon>
    </lineage>
</organism>
<dbReference type="InterPro" id="IPR019775">
    <property type="entry name" value="WD40_repeat_CS"/>
</dbReference>
<dbReference type="EMBL" id="KQ257455">
    <property type="protein sequence ID" value="KND01152.1"/>
    <property type="molecule type" value="Genomic_DNA"/>
</dbReference>
<dbReference type="RefSeq" id="XP_016609191.1">
    <property type="nucleotide sequence ID" value="XM_016752485.1"/>
</dbReference>
<dbReference type="Pfam" id="PF00400">
    <property type="entry name" value="WD40"/>
    <property type="match status" value="3"/>
</dbReference>
<protein>
    <submittedName>
        <fullName evidence="5">Uncharacterized protein</fullName>
    </submittedName>
</protein>
<feature type="repeat" description="WD" evidence="3">
    <location>
        <begin position="346"/>
        <end position="392"/>
    </location>
</feature>
<feature type="compositionally biased region" description="Polar residues" evidence="4">
    <location>
        <begin position="559"/>
        <end position="593"/>
    </location>
</feature>
<dbReference type="OrthoDB" id="338622at2759"/>
<keyword evidence="6" id="KW-1185">Reference proteome</keyword>
<dbReference type="GeneID" id="27687703"/>
<dbReference type="InterPro" id="IPR001680">
    <property type="entry name" value="WD40_rpt"/>
</dbReference>
<evidence type="ECO:0000313" key="5">
    <source>
        <dbReference type="EMBL" id="KND01152.1"/>
    </source>
</evidence>
<dbReference type="OMA" id="KQMPPRI"/>
<dbReference type="AlphaFoldDB" id="A0A0L0HJ73"/>
<name>A0A0L0HJ73_SPIPD</name>
<dbReference type="PROSITE" id="PS00678">
    <property type="entry name" value="WD_REPEATS_1"/>
    <property type="match status" value="1"/>
</dbReference>
<dbReference type="InterPro" id="IPR011989">
    <property type="entry name" value="ARM-like"/>
</dbReference>
<dbReference type="InterPro" id="IPR036322">
    <property type="entry name" value="WD40_repeat_dom_sf"/>
</dbReference>
<dbReference type="InterPro" id="IPR011047">
    <property type="entry name" value="Quinoprotein_ADH-like_sf"/>
</dbReference>
<feature type="region of interest" description="Disordered" evidence="4">
    <location>
        <begin position="549"/>
        <end position="606"/>
    </location>
</feature>
<evidence type="ECO:0000256" key="2">
    <source>
        <dbReference type="ARBA" id="ARBA00022737"/>
    </source>
</evidence>
<feature type="region of interest" description="Disordered" evidence="4">
    <location>
        <begin position="625"/>
        <end position="663"/>
    </location>
</feature>
<dbReference type="InterPro" id="IPR015943">
    <property type="entry name" value="WD40/YVTN_repeat-like_dom_sf"/>
</dbReference>
<keyword evidence="1 3" id="KW-0853">WD repeat</keyword>
<evidence type="ECO:0000313" key="6">
    <source>
        <dbReference type="Proteomes" id="UP000053201"/>
    </source>
</evidence>
<reference evidence="5 6" key="1">
    <citation type="submission" date="2009-08" db="EMBL/GenBank/DDBJ databases">
        <title>The Genome Sequence of Spizellomyces punctatus strain DAOM BR117.</title>
        <authorList>
            <consortium name="The Broad Institute Genome Sequencing Platform"/>
            <person name="Russ C."/>
            <person name="Cuomo C."/>
            <person name="Shea T."/>
            <person name="Young S.K."/>
            <person name="Zeng Q."/>
            <person name="Koehrsen M."/>
            <person name="Haas B."/>
            <person name="Borodovsky M."/>
            <person name="Guigo R."/>
            <person name="Alvarado L."/>
            <person name="Berlin A."/>
            <person name="Bochicchio J."/>
            <person name="Borenstein D."/>
            <person name="Chapman S."/>
            <person name="Chen Z."/>
            <person name="Engels R."/>
            <person name="Freedman E."/>
            <person name="Gellesch M."/>
            <person name="Goldberg J."/>
            <person name="Griggs A."/>
            <person name="Gujja S."/>
            <person name="Heiman D."/>
            <person name="Hepburn T."/>
            <person name="Howarth C."/>
            <person name="Jen D."/>
            <person name="Larson L."/>
            <person name="Lewis B."/>
            <person name="Mehta T."/>
            <person name="Park D."/>
            <person name="Pearson M."/>
            <person name="Roberts A."/>
            <person name="Saif S."/>
            <person name="Shenoy N."/>
            <person name="Sisk P."/>
            <person name="Stolte C."/>
            <person name="Sykes S."/>
            <person name="Thomson T."/>
            <person name="Walk T."/>
            <person name="White J."/>
            <person name="Yandava C."/>
            <person name="Burger G."/>
            <person name="Gray M.W."/>
            <person name="Holland P.W.H."/>
            <person name="King N."/>
            <person name="Lang F.B.F."/>
            <person name="Roger A.J."/>
            <person name="Ruiz-Trillo I."/>
            <person name="Lander E."/>
            <person name="Nusbaum C."/>
        </authorList>
    </citation>
    <scope>NUCLEOTIDE SEQUENCE [LARGE SCALE GENOMIC DNA]</scope>
    <source>
        <strain evidence="5 6">DAOM BR117</strain>
    </source>
</reference>
<keyword evidence="2" id="KW-0677">Repeat</keyword>
<dbReference type="Proteomes" id="UP000053201">
    <property type="component" value="Unassembled WGS sequence"/>
</dbReference>